<keyword evidence="1 2" id="KW-0238">DNA-binding</keyword>
<evidence type="ECO:0000256" key="2">
    <source>
        <dbReference type="PROSITE-ProRule" id="PRU00335"/>
    </source>
</evidence>
<dbReference type="InterPro" id="IPR001647">
    <property type="entry name" value="HTH_TetR"/>
</dbReference>
<evidence type="ECO:0000259" key="3">
    <source>
        <dbReference type="PROSITE" id="PS50977"/>
    </source>
</evidence>
<dbReference type="Gene3D" id="1.10.357.10">
    <property type="entry name" value="Tetracycline Repressor, domain 2"/>
    <property type="match status" value="1"/>
</dbReference>
<reference evidence="4" key="2">
    <citation type="submission" date="2021-04" db="EMBL/GenBank/DDBJ databases">
        <authorList>
            <person name="Gilroy R."/>
        </authorList>
    </citation>
    <scope>NUCLEOTIDE SEQUENCE</scope>
    <source>
        <strain evidence="4">CHK188-16595</strain>
    </source>
</reference>
<dbReference type="Proteomes" id="UP000823877">
    <property type="component" value="Unassembled WGS sequence"/>
</dbReference>
<comment type="caution">
    <text evidence="4">The sequence shown here is derived from an EMBL/GenBank/DDBJ whole genome shotgun (WGS) entry which is preliminary data.</text>
</comment>
<dbReference type="AlphaFoldDB" id="A0A9D2S9J6"/>
<accession>A0A9D2S9J6</accession>
<gene>
    <name evidence="4" type="ORF">IAA37_05285</name>
</gene>
<feature type="DNA-binding region" description="H-T-H motif" evidence="2">
    <location>
        <begin position="29"/>
        <end position="48"/>
    </location>
</feature>
<dbReference type="EMBL" id="DWXN01000010">
    <property type="protein sequence ID" value="HJB75074.1"/>
    <property type="molecule type" value="Genomic_DNA"/>
</dbReference>
<protein>
    <submittedName>
        <fullName evidence="4">TetR/AcrR family transcriptional regulator</fullName>
    </submittedName>
</protein>
<evidence type="ECO:0000313" key="5">
    <source>
        <dbReference type="Proteomes" id="UP000823877"/>
    </source>
</evidence>
<dbReference type="InterPro" id="IPR009057">
    <property type="entry name" value="Homeodomain-like_sf"/>
</dbReference>
<dbReference type="PROSITE" id="PS50977">
    <property type="entry name" value="HTH_TETR_2"/>
    <property type="match status" value="1"/>
</dbReference>
<name>A0A9D2S9J6_9FIRM</name>
<evidence type="ECO:0000313" key="4">
    <source>
        <dbReference type="EMBL" id="HJB75074.1"/>
    </source>
</evidence>
<dbReference type="SUPFAM" id="SSF46689">
    <property type="entry name" value="Homeodomain-like"/>
    <property type="match status" value="1"/>
</dbReference>
<reference evidence="4" key="1">
    <citation type="journal article" date="2021" name="PeerJ">
        <title>Extensive microbial diversity within the chicken gut microbiome revealed by metagenomics and culture.</title>
        <authorList>
            <person name="Gilroy R."/>
            <person name="Ravi A."/>
            <person name="Getino M."/>
            <person name="Pursley I."/>
            <person name="Horton D.L."/>
            <person name="Alikhan N.F."/>
            <person name="Baker D."/>
            <person name="Gharbi K."/>
            <person name="Hall N."/>
            <person name="Watson M."/>
            <person name="Adriaenssens E.M."/>
            <person name="Foster-Nyarko E."/>
            <person name="Jarju S."/>
            <person name="Secka A."/>
            <person name="Antonio M."/>
            <person name="Oren A."/>
            <person name="Chaudhuri R.R."/>
            <person name="La Ragione R."/>
            <person name="Hildebrand F."/>
            <person name="Pallen M.J."/>
        </authorList>
    </citation>
    <scope>NUCLEOTIDE SEQUENCE</scope>
    <source>
        <strain evidence="4">CHK188-16595</strain>
    </source>
</reference>
<feature type="domain" description="HTH tetR-type" evidence="3">
    <location>
        <begin position="6"/>
        <end position="66"/>
    </location>
</feature>
<dbReference type="GO" id="GO:0003677">
    <property type="term" value="F:DNA binding"/>
    <property type="evidence" value="ECO:0007669"/>
    <property type="project" value="UniProtKB-UniRule"/>
</dbReference>
<dbReference type="PANTHER" id="PTHR43479">
    <property type="entry name" value="ACREF/ENVCD OPERON REPRESSOR-RELATED"/>
    <property type="match status" value="1"/>
</dbReference>
<dbReference type="Pfam" id="PF00440">
    <property type="entry name" value="TetR_N"/>
    <property type="match status" value="1"/>
</dbReference>
<proteinExistence type="predicted"/>
<dbReference type="PRINTS" id="PR00455">
    <property type="entry name" value="HTHTETR"/>
</dbReference>
<dbReference type="PANTHER" id="PTHR43479:SF11">
    <property type="entry name" value="ACREF_ENVCD OPERON REPRESSOR-RELATED"/>
    <property type="match status" value="1"/>
</dbReference>
<sequence length="207" mass="23636">MVEKELSTLQVILITGKNEFMEKGYSGASLRNIAREAGVTTGAFYGYFKSKAELFDALVSNAYHDFLERYCRAQKEFADQPYEKQAVSVGEISGECMVDLLNYAYDHIDAFKLILCCSKGTKYERLIDDMVDIEVNATHEYIKVLRSMGKNVPDIDPVLEHILITGMFNAFFEMIIHDMPRAQAQEYLKEMRAFYTAGWFKIMGLAP</sequence>
<dbReference type="InterPro" id="IPR023772">
    <property type="entry name" value="DNA-bd_HTH_TetR-type_CS"/>
</dbReference>
<dbReference type="PROSITE" id="PS01081">
    <property type="entry name" value="HTH_TETR_1"/>
    <property type="match status" value="1"/>
</dbReference>
<evidence type="ECO:0000256" key="1">
    <source>
        <dbReference type="ARBA" id="ARBA00023125"/>
    </source>
</evidence>
<organism evidence="4 5">
    <name type="scientific">Candidatus Eubacterium faecale</name>
    <dbReference type="NCBI Taxonomy" id="2838568"/>
    <lineage>
        <taxon>Bacteria</taxon>
        <taxon>Bacillati</taxon>
        <taxon>Bacillota</taxon>
        <taxon>Clostridia</taxon>
        <taxon>Eubacteriales</taxon>
        <taxon>Eubacteriaceae</taxon>
        <taxon>Eubacterium</taxon>
    </lineage>
</organism>
<dbReference type="InterPro" id="IPR050624">
    <property type="entry name" value="HTH-type_Tx_Regulator"/>
</dbReference>